<name>A0A379FH55_PROMI</name>
<dbReference type="AlphaFoldDB" id="A0A379FH55"/>
<dbReference type="EMBL" id="UGTS01000004">
    <property type="protein sequence ID" value="SUC19621.1"/>
    <property type="molecule type" value="Genomic_DNA"/>
</dbReference>
<accession>A0A379FH55</accession>
<organism evidence="2 3">
    <name type="scientific">Proteus mirabilis</name>
    <dbReference type="NCBI Taxonomy" id="584"/>
    <lineage>
        <taxon>Bacteria</taxon>
        <taxon>Pseudomonadati</taxon>
        <taxon>Pseudomonadota</taxon>
        <taxon>Gammaproteobacteria</taxon>
        <taxon>Enterobacterales</taxon>
        <taxon>Morganellaceae</taxon>
        <taxon>Proteus</taxon>
    </lineage>
</organism>
<dbReference type="Proteomes" id="UP000254191">
    <property type="component" value="Unassembled WGS sequence"/>
</dbReference>
<feature type="compositionally biased region" description="Basic and acidic residues" evidence="1">
    <location>
        <begin position="31"/>
        <end position="40"/>
    </location>
</feature>
<evidence type="ECO:0000313" key="3">
    <source>
        <dbReference type="Proteomes" id="UP000254191"/>
    </source>
</evidence>
<evidence type="ECO:0000313" key="2">
    <source>
        <dbReference type="EMBL" id="SUC19621.1"/>
    </source>
</evidence>
<protein>
    <submittedName>
        <fullName evidence="2">Metal-binding protein</fullName>
    </submittedName>
</protein>
<dbReference type="SUPFAM" id="SSF102705">
    <property type="entry name" value="NIF3 (NGG1p interacting factor 3)-like"/>
    <property type="match status" value="1"/>
</dbReference>
<reference evidence="2 3" key="1">
    <citation type="submission" date="2018-06" db="EMBL/GenBank/DDBJ databases">
        <authorList>
            <consortium name="Pathogen Informatics"/>
            <person name="Doyle S."/>
        </authorList>
    </citation>
    <scope>NUCLEOTIDE SEQUENCE [LARGE SCALE GENOMIC DNA]</scope>
    <source>
        <strain evidence="2 3">NCTC11938</strain>
    </source>
</reference>
<evidence type="ECO:0000256" key="1">
    <source>
        <dbReference type="SAM" id="MobiDB-lite"/>
    </source>
</evidence>
<dbReference type="InterPro" id="IPR036069">
    <property type="entry name" value="DUF34/NIF3_sf"/>
</dbReference>
<sequence length="49" mass="5551">MKNTDLELIINEKLSIENFHDYAPNGLQVEGRPHIPKNSDRSNGLPSFT</sequence>
<gene>
    <name evidence="2" type="primary">ybgI</name>
    <name evidence="2" type="ORF">NCTC11938_01371</name>
</gene>
<proteinExistence type="predicted"/>
<feature type="region of interest" description="Disordered" evidence="1">
    <location>
        <begin position="25"/>
        <end position="49"/>
    </location>
</feature>